<sequence length="102" mass="10660">MTEIFTDRMIASVLQEAASAPRIDYDVARALAKAYPEASGLALVFAIASAASGLEDMAGDPKAAGLYRLAAMVAADLFAFEARGQAMPNGAALLKLWLSELP</sequence>
<keyword evidence="2" id="KW-1185">Reference proteome</keyword>
<dbReference type="EMBL" id="CP000830">
    <property type="protein sequence ID" value="ABV94738.1"/>
    <property type="molecule type" value="Genomic_DNA"/>
</dbReference>
<name>A8LKF5_DINSH</name>
<dbReference type="KEGG" id="dsh:Dshi_3005"/>
<dbReference type="AlphaFoldDB" id="A8LKF5"/>
<protein>
    <submittedName>
        <fullName evidence="1">Uncharacterized protein</fullName>
    </submittedName>
</protein>
<dbReference type="OrthoDB" id="7689048at2"/>
<reference evidence="2" key="1">
    <citation type="journal article" date="2010" name="ISME J.">
        <title>The complete genome sequence of the algal symbiont Dinoroseobacter shibae: a hitchhiker's guide to life in the sea.</title>
        <authorList>
            <person name="Wagner-Dobler I."/>
            <person name="Ballhausen B."/>
            <person name="Berger M."/>
            <person name="Brinkhoff T."/>
            <person name="Buchholz I."/>
            <person name="Bunk B."/>
            <person name="Cypionka H."/>
            <person name="Daniel R."/>
            <person name="Drepper T."/>
            <person name="Gerdts G."/>
            <person name="Hahnke S."/>
            <person name="Han C."/>
            <person name="Jahn D."/>
            <person name="Kalhoefer D."/>
            <person name="Kiss H."/>
            <person name="Klenk H.P."/>
            <person name="Kyrpides N."/>
            <person name="Liebl W."/>
            <person name="Liesegang H."/>
            <person name="Meincke L."/>
            <person name="Pati A."/>
            <person name="Petersen J."/>
            <person name="Piekarski T."/>
            <person name="Pommerenke C."/>
            <person name="Pradella S."/>
            <person name="Pukall R."/>
            <person name="Rabus R."/>
            <person name="Stackebrandt E."/>
            <person name="Thole S."/>
            <person name="Thompson L."/>
            <person name="Tielen P."/>
            <person name="Tomasch J."/>
            <person name="von Jan M."/>
            <person name="Wanphrut N."/>
            <person name="Wichels A."/>
            <person name="Zech H."/>
            <person name="Simon M."/>
        </authorList>
    </citation>
    <scope>NUCLEOTIDE SEQUENCE [LARGE SCALE GENOMIC DNA]</scope>
    <source>
        <strain evidence="2">DSM 16493 / NCIMB 14021 / DFL 12</strain>
    </source>
</reference>
<dbReference type="RefSeq" id="WP_012179666.1">
    <property type="nucleotide sequence ID" value="NC_009952.1"/>
</dbReference>
<evidence type="ECO:0000313" key="1">
    <source>
        <dbReference type="EMBL" id="ABV94738.1"/>
    </source>
</evidence>
<dbReference type="Proteomes" id="UP000006833">
    <property type="component" value="Chromosome"/>
</dbReference>
<proteinExistence type="predicted"/>
<gene>
    <name evidence="1" type="ordered locus">Dshi_3005</name>
</gene>
<dbReference type="HOGENOM" id="CLU_2272914_0_0_5"/>
<dbReference type="eggNOG" id="ENOG5033EWJ">
    <property type="taxonomic scope" value="Bacteria"/>
</dbReference>
<accession>A8LKF5</accession>
<organism evidence="1 2">
    <name type="scientific">Dinoroseobacter shibae (strain DSM 16493 / NCIMB 14021 / DFL 12)</name>
    <dbReference type="NCBI Taxonomy" id="398580"/>
    <lineage>
        <taxon>Bacteria</taxon>
        <taxon>Pseudomonadati</taxon>
        <taxon>Pseudomonadota</taxon>
        <taxon>Alphaproteobacteria</taxon>
        <taxon>Rhodobacterales</taxon>
        <taxon>Roseobacteraceae</taxon>
        <taxon>Dinoroseobacter</taxon>
    </lineage>
</organism>
<evidence type="ECO:0000313" key="2">
    <source>
        <dbReference type="Proteomes" id="UP000006833"/>
    </source>
</evidence>